<evidence type="ECO:0000313" key="14">
    <source>
        <dbReference type="Proteomes" id="UP001170954"/>
    </source>
</evidence>
<dbReference type="InterPro" id="IPR020058">
    <property type="entry name" value="Glu/Gln-tRNA-synth_Ib_cat-dom"/>
</dbReference>
<keyword evidence="5 8" id="KW-0648">Protein biosynthesis</keyword>
<evidence type="ECO:0000256" key="1">
    <source>
        <dbReference type="ARBA" id="ARBA00022490"/>
    </source>
</evidence>
<evidence type="ECO:0000256" key="9">
    <source>
        <dbReference type="RuleBase" id="RU363037"/>
    </source>
</evidence>
<evidence type="ECO:0000256" key="2">
    <source>
        <dbReference type="ARBA" id="ARBA00022598"/>
    </source>
</evidence>
<dbReference type="InterPro" id="IPR050132">
    <property type="entry name" value="Gln/Glu-tRNA_Ligase"/>
</dbReference>
<reference evidence="13" key="2">
    <citation type="journal article" date="2022" name="Sci. Total Environ.">
        <title>Prevalence, transmission, and molecular epidemiology of tet(X)-positive bacteria among humans, animals, and environmental niches in China: An epidemiological, and genomic-based study.</title>
        <authorList>
            <person name="Dong N."/>
            <person name="Zeng Y."/>
            <person name="Cai C."/>
            <person name="Sun C."/>
            <person name="Lu J."/>
            <person name="Liu C."/>
            <person name="Zhou H."/>
            <person name="Sun Q."/>
            <person name="Shu L."/>
            <person name="Wang H."/>
            <person name="Wang Y."/>
            <person name="Wang S."/>
            <person name="Wu C."/>
            <person name="Chan E.W."/>
            <person name="Chen G."/>
            <person name="Shen Z."/>
            <person name="Chen S."/>
            <person name="Zhang R."/>
        </authorList>
    </citation>
    <scope>NUCLEOTIDE SEQUENCE</scope>
    <source>
        <strain evidence="13">R1692</strain>
    </source>
</reference>
<gene>
    <name evidence="8" type="primary">glnS</name>
    <name evidence="13" type="ORF">HX018_17515</name>
</gene>
<evidence type="ECO:0000259" key="10">
    <source>
        <dbReference type="Pfam" id="PF00749"/>
    </source>
</evidence>
<feature type="binding site" evidence="8">
    <location>
        <begin position="41"/>
        <end position="47"/>
    </location>
    <ligand>
        <name>ATP</name>
        <dbReference type="ChEBI" id="CHEBI:30616"/>
    </ligand>
</feature>
<evidence type="ECO:0000259" key="12">
    <source>
        <dbReference type="Pfam" id="PF20974"/>
    </source>
</evidence>
<feature type="short sequence motif" description="'HIGH' region" evidence="8">
    <location>
        <begin position="34"/>
        <end position="44"/>
    </location>
</feature>
<keyword evidence="2 8" id="KW-0436">Ligase</keyword>
<feature type="domain" description="Glutamyl/glutaminyl-tRNA synthetase class Ib anti-codon binding" evidence="11">
    <location>
        <begin position="338"/>
        <end position="438"/>
    </location>
</feature>
<keyword evidence="3 8" id="KW-0547">Nucleotide-binding</keyword>
<dbReference type="InterPro" id="IPR011035">
    <property type="entry name" value="Ribosomal_bL25/Gln-tRNA_synth"/>
</dbReference>
<feature type="binding site" evidence="8">
    <location>
        <position position="67"/>
    </location>
    <ligand>
        <name>L-glutamine</name>
        <dbReference type="ChEBI" id="CHEBI:58359"/>
    </ligand>
</feature>
<name>A0ABT7NSD2_9SPHI</name>
<dbReference type="PANTHER" id="PTHR43097">
    <property type="entry name" value="GLUTAMINE-TRNA LIGASE"/>
    <property type="match status" value="1"/>
</dbReference>
<dbReference type="CDD" id="cd00807">
    <property type="entry name" value="GlnRS_core"/>
    <property type="match status" value="1"/>
</dbReference>
<dbReference type="RefSeq" id="WP_286652212.1">
    <property type="nucleotide sequence ID" value="NZ_JACAGK010000067.1"/>
</dbReference>
<protein>
    <recommendedName>
        <fullName evidence="8">Glutamine--tRNA ligase</fullName>
        <ecNumber evidence="8">6.1.1.18</ecNumber>
    </recommendedName>
    <alternativeName>
        <fullName evidence="8">Glutaminyl-tRNA synthetase</fullName>
        <shortName evidence="8">GlnRS</shortName>
    </alternativeName>
</protein>
<evidence type="ECO:0000256" key="7">
    <source>
        <dbReference type="ARBA" id="ARBA00048270"/>
    </source>
</evidence>
<feature type="short sequence motif" description="'KMSKS' region" evidence="8">
    <location>
        <begin position="266"/>
        <end position="270"/>
    </location>
</feature>
<keyword evidence="4 8" id="KW-0067">ATP-binding</keyword>
<organism evidence="13 14">
    <name type="scientific">Sphingobacterium hotanense</name>
    <dbReference type="NCBI Taxonomy" id="649196"/>
    <lineage>
        <taxon>Bacteria</taxon>
        <taxon>Pseudomonadati</taxon>
        <taxon>Bacteroidota</taxon>
        <taxon>Sphingobacteriia</taxon>
        <taxon>Sphingobacteriales</taxon>
        <taxon>Sphingobacteriaceae</taxon>
        <taxon>Sphingobacterium</taxon>
    </lineage>
</organism>
<comment type="catalytic activity">
    <reaction evidence="7 8">
        <text>tRNA(Gln) + L-glutamine + ATP = L-glutaminyl-tRNA(Gln) + AMP + diphosphate</text>
        <dbReference type="Rhea" id="RHEA:20121"/>
        <dbReference type="Rhea" id="RHEA-COMP:9662"/>
        <dbReference type="Rhea" id="RHEA-COMP:9681"/>
        <dbReference type="ChEBI" id="CHEBI:30616"/>
        <dbReference type="ChEBI" id="CHEBI:33019"/>
        <dbReference type="ChEBI" id="CHEBI:58359"/>
        <dbReference type="ChEBI" id="CHEBI:78442"/>
        <dbReference type="ChEBI" id="CHEBI:78521"/>
        <dbReference type="ChEBI" id="CHEBI:456215"/>
        <dbReference type="EC" id="6.1.1.18"/>
    </reaction>
</comment>
<dbReference type="PROSITE" id="PS00178">
    <property type="entry name" value="AA_TRNA_LIGASE_I"/>
    <property type="match status" value="1"/>
</dbReference>
<dbReference type="Pfam" id="PF00749">
    <property type="entry name" value="tRNA-synt_1c"/>
    <property type="match status" value="1"/>
</dbReference>
<keyword evidence="6 8" id="KW-0030">Aminoacyl-tRNA synthetase</keyword>
<feature type="domain" description="tRNA synthetases class I (E and Q) anti-codon binding" evidence="12">
    <location>
        <begin position="456"/>
        <end position="528"/>
    </location>
</feature>
<evidence type="ECO:0000256" key="5">
    <source>
        <dbReference type="ARBA" id="ARBA00022917"/>
    </source>
</evidence>
<dbReference type="PRINTS" id="PR00987">
    <property type="entry name" value="TRNASYNTHGLU"/>
</dbReference>
<dbReference type="Gene3D" id="3.40.50.620">
    <property type="entry name" value="HUPs"/>
    <property type="match status" value="1"/>
</dbReference>
<reference evidence="13" key="1">
    <citation type="submission" date="2020-06" db="EMBL/GenBank/DDBJ databases">
        <authorList>
            <person name="Dong N."/>
        </authorList>
    </citation>
    <scope>NUCLEOTIDE SEQUENCE</scope>
    <source>
        <strain evidence="13">R1692</strain>
    </source>
</reference>
<dbReference type="EMBL" id="JACAGK010000067">
    <property type="protein sequence ID" value="MDM1050041.1"/>
    <property type="molecule type" value="Genomic_DNA"/>
</dbReference>
<dbReference type="Gene3D" id="2.40.240.10">
    <property type="entry name" value="Ribosomal Protein L25, Chain P"/>
    <property type="match status" value="2"/>
</dbReference>
<evidence type="ECO:0000256" key="3">
    <source>
        <dbReference type="ARBA" id="ARBA00022741"/>
    </source>
</evidence>
<comment type="similarity">
    <text evidence="8 9">Belongs to the class-I aminoacyl-tRNA synthetase family.</text>
</comment>
<comment type="caution">
    <text evidence="8">Lacks conserved residue(s) required for the propagation of feature annotation.</text>
</comment>
<dbReference type="Proteomes" id="UP001170954">
    <property type="component" value="Unassembled WGS sequence"/>
</dbReference>
<dbReference type="Pfam" id="PF20974">
    <property type="entry name" value="tRNA-synt_1c_C2"/>
    <property type="match status" value="1"/>
</dbReference>
<dbReference type="InterPro" id="IPR049437">
    <property type="entry name" value="tRNA-synt_1c_C2"/>
</dbReference>
<dbReference type="HAMAP" id="MF_00126">
    <property type="entry name" value="Gln_tRNA_synth"/>
    <property type="match status" value="1"/>
</dbReference>
<evidence type="ECO:0000256" key="6">
    <source>
        <dbReference type="ARBA" id="ARBA00023146"/>
    </source>
</evidence>
<dbReference type="InterPro" id="IPR000924">
    <property type="entry name" value="Glu/Gln-tRNA-synth"/>
</dbReference>
<evidence type="ECO:0000256" key="4">
    <source>
        <dbReference type="ARBA" id="ARBA00022840"/>
    </source>
</evidence>
<accession>A0ABT7NSD2</accession>
<evidence type="ECO:0000259" key="11">
    <source>
        <dbReference type="Pfam" id="PF03950"/>
    </source>
</evidence>
<dbReference type="GO" id="GO:0016874">
    <property type="term" value="F:ligase activity"/>
    <property type="evidence" value="ECO:0007669"/>
    <property type="project" value="UniProtKB-KW"/>
</dbReference>
<keyword evidence="1 8" id="KW-0963">Cytoplasm</keyword>
<dbReference type="InterPro" id="IPR001412">
    <property type="entry name" value="aa-tRNA-synth_I_CS"/>
</dbReference>
<feature type="domain" description="Glutamyl/glutaminyl-tRNA synthetase class Ib catalytic" evidence="10">
    <location>
        <begin position="28"/>
        <end position="335"/>
    </location>
</feature>
<dbReference type="InterPro" id="IPR022861">
    <property type="entry name" value="Gln_tRNA_ligase_bac"/>
</dbReference>
<comment type="caution">
    <text evidence="13">The sequence shown here is derived from an EMBL/GenBank/DDBJ whole genome shotgun (WGS) entry which is preliminary data.</text>
</comment>
<feature type="binding site" evidence="8">
    <location>
        <position position="211"/>
    </location>
    <ligand>
        <name>L-glutamine</name>
        <dbReference type="ChEBI" id="CHEBI:58359"/>
    </ligand>
</feature>
<comment type="subunit">
    <text evidence="8">Monomer.</text>
</comment>
<feature type="binding site" evidence="8">
    <location>
        <position position="230"/>
    </location>
    <ligand>
        <name>ATP</name>
        <dbReference type="ChEBI" id="CHEBI:30616"/>
    </ligand>
</feature>
<comment type="subcellular location">
    <subcellularLocation>
        <location evidence="8">Cytoplasm</location>
    </subcellularLocation>
</comment>
<dbReference type="NCBIfam" id="TIGR00440">
    <property type="entry name" value="glnS"/>
    <property type="match status" value="1"/>
</dbReference>
<dbReference type="EC" id="6.1.1.18" evidence="8"/>
<dbReference type="NCBIfam" id="NF011291">
    <property type="entry name" value="PRK14703.1"/>
    <property type="match status" value="1"/>
</dbReference>
<dbReference type="SUPFAM" id="SSF52374">
    <property type="entry name" value="Nucleotidylyl transferase"/>
    <property type="match status" value="1"/>
</dbReference>
<keyword evidence="14" id="KW-1185">Reference proteome</keyword>
<dbReference type="InterPro" id="IPR020059">
    <property type="entry name" value="Glu/Gln-tRNA-synth_Ib_codon-bd"/>
</dbReference>
<evidence type="ECO:0000256" key="8">
    <source>
        <dbReference type="HAMAP-Rule" id="MF_00126"/>
    </source>
</evidence>
<feature type="binding site" evidence="8">
    <location>
        <begin position="35"/>
        <end position="37"/>
    </location>
    <ligand>
        <name>ATP</name>
        <dbReference type="ChEBI" id="CHEBI:30616"/>
    </ligand>
</feature>
<feature type="binding site" evidence="8">
    <location>
        <begin position="259"/>
        <end position="260"/>
    </location>
    <ligand>
        <name>ATP</name>
        <dbReference type="ChEBI" id="CHEBI:30616"/>
    </ligand>
</feature>
<dbReference type="InterPro" id="IPR004514">
    <property type="entry name" value="Gln-tRNA-synth"/>
</dbReference>
<dbReference type="InterPro" id="IPR014729">
    <property type="entry name" value="Rossmann-like_a/b/a_fold"/>
</dbReference>
<dbReference type="PANTHER" id="PTHR43097:SF5">
    <property type="entry name" value="GLUTAMATE--TRNA LIGASE"/>
    <property type="match status" value="1"/>
</dbReference>
<dbReference type="SUPFAM" id="SSF50715">
    <property type="entry name" value="Ribosomal protein L25-like"/>
    <property type="match status" value="1"/>
</dbReference>
<proteinExistence type="inferred from homology"/>
<dbReference type="InterPro" id="IPR020056">
    <property type="entry name" value="Rbsml_bL25/Gln-tRNA_synth_N"/>
</dbReference>
<feature type="binding site" evidence="8">
    <location>
        <begin position="267"/>
        <end position="269"/>
    </location>
    <ligand>
        <name>ATP</name>
        <dbReference type="ChEBI" id="CHEBI:30616"/>
    </ligand>
</feature>
<dbReference type="Pfam" id="PF03950">
    <property type="entry name" value="tRNA-synt_1c_C"/>
    <property type="match status" value="1"/>
</dbReference>
<evidence type="ECO:0000313" key="13">
    <source>
        <dbReference type="EMBL" id="MDM1050041.1"/>
    </source>
</evidence>
<sequence length="556" mass="64348">MVEEEKSLNFIEEIIEEDLRNGKNDGRVLTRFPPEPNGYLHIGHAKSICLNFALAQKYNGKTNLRFDDTNPVTEDVEYVDSIKHDIQWLGFQWAEELYTSDYFDTLYAYAVELIKKDLAYVDDSTAEEIAAAKGTPTEPGTPTPARSRSIEENLQLFEEMREGKYKDGEKVLRAKIDLASPNMHMRDPIIYRIKHAHHHRTGDKWCIYPMYDFAHGQSDSIEKITHSVCTLEFIPHRPLYDWLIDRLEIFPSKQYEFARLNLNYTVMSKRKLLQLVNEKFVEGWDDPRMPTISGLRRRGYTPASIRNFCERIGIQKRENMIDVSLLEFCIREDLNKTAWRRMAVLDPIKLIITNYPEGQVEELHGENNPEVEGGEGSRIIPFSKELWIERDDFMEDAPKKFFRLGPGLSVRLKHGYIVTCTDFKKDEQGNVTEVYCEYAPNSKSGEDTSGMKVKGTIHWVSVEHAKEAEVRLYDRLFHDENPAAAEDFKSSINKDSLQIIEKAYIEPDLANAEIGKGYQFIRLGYFTPDNKLSTAEKPVFNRTVTLKDSWAKEAKK</sequence>